<dbReference type="Gene3D" id="3.10.450.50">
    <property type="match status" value="1"/>
</dbReference>
<dbReference type="InterPro" id="IPR032710">
    <property type="entry name" value="NTF2-like_dom_sf"/>
</dbReference>
<evidence type="ECO:0000259" key="1">
    <source>
        <dbReference type="Pfam" id="PF12680"/>
    </source>
</evidence>
<dbReference type="Proteomes" id="UP000660801">
    <property type="component" value="Unassembled WGS sequence"/>
</dbReference>
<accession>A0A917A8W3</accession>
<keyword evidence="3" id="KW-1185">Reference proteome</keyword>
<sequence>MLDISSFVTAVVAQDEEKLRSYFAEEAVVRWPCTNECFSVDEYIRANCDYPGNWDGEIERMEEVGDTIIIVTRVFPVDKSFSVHAVSFLKLQDDVIVELDEYWADDGEVPDWRKQMNIGKPIQ</sequence>
<name>A0A917A8W3_9STRE</name>
<dbReference type="AlphaFoldDB" id="A0A917A8W3"/>
<dbReference type="SUPFAM" id="SSF54427">
    <property type="entry name" value="NTF2-like"/>
    <property type="match status" value="1"/>
</dbReference>
<dbReference type="InterPro" id="IPR037401">
    <property type="entry name" value="SnoaL-like"/>
</dbReference>
<reference evidence="2" key="1">
    <citation type="journal article" date="2014" name="Int. J. Syst. Evol. Microbiol.">
        <title>Complete genome sequence of Corynebacterium casei LMG S-19264T (=DSM 44701T), isolated from a smear-ripened cheese.</title>
        <authorList>
            <consortium name="US DOE Joint Genome Institute (JGI-PGF)"/>
            <person name="Walter F."/>
            <person name="Albersmeier A."/>
            <person name="Kalinowski J."/>
            <person name="Ruckert C."/>
        </authorList>
    </citation>
    <scope>NUCLEOTIDE SEQUENCE</scope>
    <source>
        <strain evidence="2">CGMCC 1.15533</strain>
    </source>
</reference>
<dbReference type="EMBL" id="BMJN01000033">
    <property type="protein sequence ID" value="GGE35589.1"/>
    <property type="molecule type" value="Genomic_DNA"/>
</dbReference>
<evidence type="ECO:0000313" key="3">
    <source>
        <dbReference type="Proteomes" id="UP000660801"/>
    </source>
</evidence>
<reference evidence="2" key="2">
    <citation type="submission" date="2020-09" db="EMBL/GenBank/DDBJ databases">
        <authorList>
            <person name="Sun Q."/>
            <person name="Zhou Y."/>
        </authorList>
    </citation>
    <scope>NUCLEOTIDE SEQUENCE</scope>
    <source>
        <strain evidence="2">CGMCC 1.15533</strain>
    </source>
</reference>
<protein>
    <recommendedName>
        <fullName evidence="1">SnoaL-like domain-containing protein</fullName>
    </recommendedName>
</protein>
<comment type="caution">
    <text evidence="2">The sequence shown here is derived from an EMBL/GenBank/DDBJ whole genome shotgun (WGS) entry which is preliminary data.</text>
</comment>
<proteinExistence type="predicted"/>
<dbReference type="RefSeq" id="WP_223245852.1">
    <property type="nucleotide sequence ID" value="NZ_BMJN01000033.1"/>
</dbReference>
<organism evidence="2 3">
    <name type="scientific">Streptococcus himalayensis</name>
    <dbReference type="NCBI Taxonomy" id="1888195"/>
    <lineage>
        <taxon>Bacteria</taxon>
        <taxon>Bacillati</taxon>
        <taxon>Bacillota</taxon>
        <taxon>Bacilli</taxon>
        <taxon>Lactobacillales</taxon>
        <taxon>Streptococcaceae</taxon>
        <taxon>Streptococcus</taxon>
    </lineage>
</organism>
<dbReference type="Pfam" id="PF12680">
    <property type="entry name" value="SnoaL_2"/>
    <property type="match status" value="1"/>
</dbReference>
<feature type="domain" description="SnoaL-like" evidence="1">
    <location>
        <begin position="6"/>
        <end position="98"/>
    </location>
</feature>
<gene>
    <name evidence="2" type="ORF">GCM10011510_16160</name>
</gene>
<evidence type="ECO:0000313" key="2">
    <source>
        <dbReference type="EMBL" id="GGE35589.1"/>
    </source>
</evidence>